<feature type="compositionally biased region" description="Basic and acidic residues" evidence="1">
    <location>
        <begin position="22"/>
        <end position="31"/>
    </location>
</feature>
<reference evidence="3" key="1">
    <citation type="submission" date="2021-01" db="EMBL/GenBank/DDBJ databases">
        <authorList>
            <person name="Corre E."/>
            <person name="Pelletier E."/>
            <person name="Niang G."/>
            <person name="Scheremetjew M."/>
            <person name="Finn R."/>
            <person name="Kale V."/>
            <person name="Holt S."/>
            <person name="Cochrane G."/>
            <person name="Meng A."/>
            <person name="Brown T."/>
            <person name="Cohen L."/>
        </authorList>
    </citation>
    <scope>NUCLEOTIDE SEQUENCE</scope>
</reference>
<dbReference type="AlphaFoldDB" id="A0A7S1AIN3"/>
<feature type="compositionally biased region" description="Polar residues" evidence="1">
    <location>
        <begin position="439"/>
        <end position="451"/>
    </location>
</feature>
<feature type="domain" description="Wbp11/ELF5/Saf1 N-terminal" evidence="2">
    <location>
        <begin position="15"/>
        <end position="84"/>
    </location>
</feature>
<feature type="compositionally biased region" description="Low complexity" evidence="1">
    <location>
        <begin position="372"/>
        <end position="385"/>
    </location>
</feature>
<feature type="region of interest" description="Disordered" evidence="1">
    <location>
        <begin position="366"/>
        <end position="455"/>
    </location>
</feature>
<feature type="region of interest" description="Disordered" evidence="1">
    <location>
        <begin position="1"/>
        <end position="40"/>
    </location>
</feature>
<feature type="region of interest" description="Disordered" evidence="1">
    <location>
        <begin position="130"/>
        <end position="231"/>
    </location>
</feature>
<gene>
    <name evidence="3" type="ORF">NSCI0253_LOCUS29537</name>
</gene>
<feature type="compositionally biased region" description="Acidic residues" evidence="1">
    <location>
        <begin position="180"/>
        <end position="192"/>
    </location>
</feature>
<dbReference type="EMBL" id="HBFQ01041768">
    <property type="protein sequence ID" value="CAD8855185.1"/>
    <property type="molecule type" value="Transcribed_RNA"/>
</dbReference>
<evidence type="ECO:0000313" key="3">
    <source>
        <dbReference type="EMBL" id="CAD8855185.1"/>
    </source>
</evidence>
<evidence type="ECO:0000259" key="2">
    <source>
        <dbReference type="Pfam" id="PF09429"/>
    </source>
</evidence>
<sequence length="503" mass="54069">MVNRQKLKLHNEGGKKIVHPADAQRRKEKEKYRLRKKEHRKKYHTEVLLNKAPGEIQSQIQFYKELDNAGKLSKANRDRLQRDEAMFGKLKTEINERHQKRLAEPKSYLEVDFEELKSYRKYSVFYDAERNPWGAPPRGHSISYRHPDGSVRPEPPNVDPDVEPMDLVADGKSFDKASSDDSDSDDEEEDEPPMLPSSLPDGSLPASSFRSGMPPLPPGMPPLPAGMPQGPTVLPPLPAGMPPLPPGTPPLPAGMTPLRPGLSLLPAGMLPLPAGVPPQLGGSTDLPPMPPGMPPLPPLMSDMPPIPSGMPPFAAGVPPGIPPGAWGEQFVMPVGYPSVPSSLAGRPDMRDQSGFLGIPAAAGPTVRSAWGAAPSSASQPDSQEACMRPPNTRPPTSTAIAKGMKPKAARKAFGAPPPPPPKSKAPGRNTGHVAPPPTGASTFFVPTSLRTQKPRVQMSVVTSSATHLTSASILAVQRQRDETSIDQGGMDDAYRAFIRDLES</sequence>
<dbReference type="GO" id="GO:0006396">
    <property type="term" value="P:RNA processing"/>
    <property type="evidence" value="ECO:0007669"/>
    <property type="project" value="InterPro"/>
</dbReference>
<evidence type="ECO:0000256" key="1">
    <source>
        <dbReference type="SAM" id="MobiDB-lite"/>
    </source>
</evidence>
<organism evidence="3">
    <name type="scientific">Noctiluca scintillans</name>
    <name type="common">Sea sparkle</name>
    <name type="synonym">Red tide dinoflagellate</name>
    <dbReference type="NCBI Taxonomy" id="2966"/>
    <lineage>
        <taxon>Eukaryota</taxon>
        <taxon>Sar</taxon>
        <taxon>Alveolata</taxon>
        <taxon>Dinophyceae</taxon>
        <taxon>Noctilucales</taxon>
        <taxon>Noctilucaceae</taxon>
        <taxon>Noctiluca</taxon>
    </lineage>
</organism>
<protein>
    <recommendedName>
        <fullName evidence="2">Wbp11/ELF5/Saf1 N-terminal domain-containing protein</fullName>
    </recommendedName>
</protein>
<dbReference type="InterPro" id="IPR019007">
    <property type="entry name" value="Wbp11/ELF5/Saf1_N"/>
</dbReference>
<feature type="compositionally biased region" description="Pro residues" evidence="1">
    <location>
        <begin position="214"/>
        <end position="225"/>
    </location>
</feature>
<dbReference type="Pfam" id="PF09429">
    <property type="entry name" value="Wbp11"/>
    <property type="match status" value="1"/>
</dbReference>
<name>A0A7S1AIN3_NOCSC</name>
<proteinExistence type="predicted"/>
<accession>A0A7S1AIN3</accession>